<keyword evidence="2 6" id="KW-0489">Methyltransferase</keyword>
<dbReference type="EC" id="2.1.1.-" evidence="4"/>
<evidence type="ECO:0000313" key="6">
    <source>
        <dbReference type="EMBL" id="SHJ22564.1"/>
    </source>
</evidence>
<protein>
    <recommendedName>
        <fullName evidence="4">Methyltransferase</fullName>
        <ecNumber evidence="4">2.1.1.-</ecNumber>
    </recommendedName>
</protein>
<evidence type="ECO:0000256" key="2">
    <source>
        <dbReference type="ARBA" id="ARBA00022603"/>
    </source>
</evidence>
<dbReference type="GO" id="GO:0005737">
    <property type="term" value="C:cytoplasm"/>
    <property type="evidence" value="ECO:0007669"/>
    <property type="project" value="TreeGrafter"/>
</dbReference>
<name>A0A1M6HK48_9FLAO</name>
<accession>A0A1M6HK48</accession>
<dbReference type="Pfam" id="PF01555">
    <property type="entry name" value="N6_N4_Mtase"/>
    <property type="match status" value="2"/>
</dbReference>
<dbReference type="InterPro" id="IPR002052">
    <property type="entry name" value="DNA_methylase_N6_adenine_CS"/>
</dbReference>
<evidence type="ECO:0000256" key="1">
    <source>
        <dbReference type="ARBA" id="ARBA00006594"/>
    </source>
</evidence>
<dbReference type="PANTHER" id="PTHR13370:SF3">
    <property type="entry name" value="TRNA (GUANINE(10)-N2)-METHYLTRANSFERASE HOMOLOG"/>
    <property type="match status" value="1"/>
</dbReference>
<dbReference type="OrthoDB" id="9800801at2"/>
<comment type="similarity">
    <text evidence="1 4">Belongs to the N(4)/N(6)-methyltransferase family.</text>
</comment>
<dbReference type="Gene3D" id="3.40.50.150">
    <property type="entry name" value="Vaccinia Virus protein VP39"/>
    <property type="match status" value="1"/>
</dbReference>
<dbReference type="STRING" id="415425.SAMN05444363_0036"/>
<gene>
    <name evidence="6" type="ORF">SAMN05444363_0036</name>
</gene>
<keyword evidence="7" id="KW-1185">Reference proteome</keyword>
<sequence length="226" mass="26128">MEINKLYNEDCLNALAKIPDNSIDCIITDPPYGTKTTFRDGWMVGERSNVMPLVLPELFRILKPDGAFYCFTSFSKMSEWLLRFEQYFKLHNLIVWDKERHSGCFSSNAWQYTWEGIFFGTKNSRQVRKYLPDVIRSTQKGKRKAMEKPVDILQMLIEASTDKGMVILDPFMGTGSTIEACIRTERNYIGIEINKEFYQHTENRISSLCGGLFSNSFSTESSIETE</sequence>
<dbReference type="AlphaFoldDB" id="A0A1M6HK48"/>
<feature type="domain" description="DNA methylase N-4/N-6" evidence="5">
    <location>
        <begin position="23"/>
        <end position="137"/>
    </location>
</feature>
<feature type="domain" description="DNA methylase N-4/N-6" evidence="5">
    <location>
        <begin position="139"/>
        <end position="202"/>
    </location>
</feature>
<dbReference type="PRINTS" id="PR00508">
    <property type="entry name" value="S21N4MTFRASE"/>
</dbReference>
<evidence type="ECO:0000256" key="3">
    <source>
        <dbReference type="ARBA" id="ARBA00022679"/>
    </source>
</evidence>
<organism evidence="6 7">
    <name type="scientific">Flavobacterium terrae</name>
    <dbReference type="NCBI Taxonomy" id="415425"/>
    <lineage>
        <taxon>Bacteria</taxon>
        <taxon>Pseudomonadati</taxon>
        <taxon>Bacteroidota</taxon>
        <taxon>Flavobacteriia</taxon>
        <taxon>Flavobacteriales</taxon>
        <taxon>Flavobacteriaceae</taxon>
        <taxon>Flavobacterium</taxon>
    </lineage>
</organism>
<dbReference type="GO" id="GO:0003677">
    <property type="term" value="F:DNA binding"/>
    <property type="evidence" value="ECO:0007669"/>
    <property type="project" value="InterPro"/>
</dbReference>
<dbReference type="Proteomes" id="UP000184488">
    <property type="component" value="Unassembled WGS sequence"/>
</dbReference>
<evidence type="ECO:0000256" key="4">
    <source>
        <dbReference type="RuleBase" id="RU362026"/>
    </source>
</evidence>
<keyword evidence="3 6" id="KW-0808">Transferase</keyword>
<dbReference type="PROSITE" id="PS00092">
    <property type="entry name" value="N6_MTASE"/>
    <property type="match status" value="1"/>
</dbReference>
<dbReference type="InterPro" id="IPR001091">
    <property type="entry name" value="RM_Methyltransferase"/>
</dbReference>
<reference evidence="7" key="1">
    <citation type="submission" date="2016-11" db="EMBL/GenBank/DDBJ databases">
        <authorList>
            <person name="Varghese N."/>
            <person name="Submissions S."/>
        </authorList>
    </citation>
    <scope>NUCLEOTIDE SEQUENCE [LARGE SCALE GENOMIC DNA]</scope>
    <source>
        <strain evidence="7">DSM 18829</strain>
    </source>
</reference>
<evidence type="ECO:0000313" key="7">
    <source>
        <dbReference type="Proteomes" id="UP000184488"/>
    </source>
</evidence>
<dbReference type="EMBL" id="FQZI01000016">
    <property type="protein sequence ID" value="SHJ22564.1"/>
    <property type="molecule type" value="Genomic_DNA"/>
</dbReference>
<dbReference type="InterPro" id="IPR029063">
    <property type="entry name" value="SAM-dependent_MTases_sf"/>
</dbReference>
<dbReference type="GO" id="GO:0032259">
    <property type="term" value="P:methylation"/>
    <property type="evidence" value="ECO:0007669"/>
    <property type="project" value="UniProtKB-KW"/>
</dbReference>
<evidence type="ECO:0000259" key="5">
    <source>
        <dbReference type="Pfam" id="PF01555"/>
    </source>
</evidence>
<dbReference type="SUPFAM" id="SSF53335">
    <property type="entry name" value="S-adenosyl-L-methionine-dependent methyltransferases"/>
    <property type="match status" value="1"/>
</dbReference>
<dbReference type="InterPro" id="IPR002941">
    <property type="entry name" value="DNA_methylase_N4/N6"/>
</dbReference>
<dbReference type="PANTHER" id="PTHR13370">
    <property type="entry name" value="RNA METHYLASE-RELATED"/>
    <property type="match status" value="1"/>
</dbReference>
<dbReference type="GO" id="GO:0008170">
    <property type="term" value="F:N-methyltransferase activity"/>
    <property type="evidence" value="ECO:0007669"/>
    <property type="project" value="InterPro"/>
</dbReference>
<proteinExistence type="inferred from homology"/>
<dbReference type="RefSeq" id="WP_073312317.1">
    <property type="nucleotide sequence ID" value="NZ_FQZI01000016.1"/>
</dbReference>